<keyword evidence="3" id="KW-1185">Reference proteome</keyword>
<dbReference type="PANTHER" id="PTHR43056">
    <property type="entry name" value="PEPTIDASE S9 PROLYL OLIGOPEPTIDASE"/>
    <property type="match status" value="1"/>
</dbReference>
<dbReference type="Pfam" id="PF00326">
    <property type="entry name" value="Peptidase_S9"/>
    <property type="match status" value="1"/>
</dbReference>
<dbReference type="Gene3D" id="3.40.50.1820">
    <property type="entry name" value="alpha/beta hydrolase"/>
    <property type="match status" value="1"/>
</dbReference>
<dbReference type="GO" id="GO:0006508">
    <property type="term" value="P:proteolysis"/>
    <property type="evidence" value="ECO:0007669"/>
    <property type="project" value="InterPro"/>
</dbReference>
<dbReference type="AlphaFoldDB" id="A0A160T147"/>
<dbReference type="Pfam" id="PF07676">
    <property type="entry name" value="PD40"/>
    <property type="match status" value="2"/>
</dbReference>
<proteinExistence type="predicted"/>
<dbReference type="InterPro" id="IPR001375">
    <property type="entry name" value="Peptidase_S9_cat"/>
</dbReference>
<evidence type="ECO:0000313" key="2">
    <source>
        <dbReference type="EMBL" id="CUS03546.2"/>
    </source>
</evidence>
<dbReference type="EMBL" id="LN890655">
    <property type="protein sequence ID" value="CUS03546.2"/>
    <property type="molecule type" value="Genomic_DNA"/>
</dbReference>
<gene>
    <name evidence="2" type="ORF">CFX0092_A1668</name>
</gene>
<dbReference type="RefSeq" id="WP_095043018.1">
    <property type="nucleotide sequence ID" value="NZ_LN890655.1"/>
</dbReference>
<dbReference type="GO" id="GO:0008236">
    <property type="term" value="F:serine-type peptidase activity"/>
    <property type="evidence" value="ECO:0007669"/>
    <property type="project" value="InterPro"/>
</dbReference>
<dbReference type="SUPFAM" id="SSF82171">
    <property type="entry name" value="DPP6 N-terminal domain-like"/>
    <property type="match status" value="1"/>
</dbReference>
<dbReference type="OrthoDB" id="108903at2"/>
<dbReference type="InterPro" id="IPR011042">
    <property type="entry name" value="6-blade_b-propeller_TolB-like"/>
</dbReference>
<sequence length="648" mass="70664">MTEPTIAPYGSWKSPITADLLLGGSVGLAEPFIDGDAIYWVEARPREAGRNVIVRWAAGEMADVTPPGYNARTRVHEYGGGDFIVHEGIVYFANDADQRVYRQRPGAAPEALTPEAALRYADFILDPARDRLICVREDHRPAGHEAINTLVAVPLGGGEQIVLAEGYDFYAAPRLSPDGRRLAWLAWRHPNMPWDGTELWLAGVAEDGTLTDPTLVAGGPDESIFQPTWSPDGVLHFISDRSGWWNLYRLAAGEEGDVPAERLYALDADFGMAQWVFGLATYAFESPTSLICAYTQNGRSHLARLDTATGELAEFDLPYTLKFPSHGRIVAGDGFFVYVGGSPVLPSAMIRVEAGVLEVLHRSTDLQIKDAYTSIARPVEFPTEGGLTAHGYFYPPRNRDYAAPAGELPPLIVTSHGGPTSATTGDLSLDRQYWTSRGFAILDVNYGGSTGYGRAYRQRLNGQWGIVDVEDCVNGARYLVERGLVDGERLIIRGGSAGGYTTLCAITGGDTFRAAASYFGVSDAEALARDTHKFESRYSDNLIAPYPAGIDIYRARSPLHVAHNCTAALILFQGLEDKVVPPDQSEAMFTAARNRELPVAYIAFPGEGHGFRQAATLKRAMEAELYFYGRVLGFEPADTIEPVTIENL</sequence>
<evidence type="ECO:0000313" key="3">
    <source>
        <dbReference type="Proteomes" id="UP000215027"/>
    </source>
</evidence>
<dbReference type="KEGG" id="pbf:CFX0092_A1668"/>
<name>A0A160T147_9CHLR</name>
<accession>A0A160T147</accession>
<dbReference type="PANTHER" id="PTHR43056:SF5">
    <property type="entry name" value="PEPTIDASE S9 PROLYL OLIGOPEPTIDASE CATALYTIC DOMAIN-CONTAINING PROTEIN"/>
    <property type="match status" value="1"/>
</dbReference>
<dbReference type="SUPFAM" id="SSF53474">
    <property type="entry name" value="alpha/beta-Hydrolases"/>
    <property type="match status" value="1"/>
</dbReference>
<feature type="domain" description="Peptidase S9 prolyl oligopeptidase catalytic" evidence="1">
    <location>
        <begin position="428"/>
        <end position="633"/>
    </location>
</feature>
<dbReference type="InterPro" id="IPR011659">
    <property type="entry name" value="WD40"/>
</dbReference>
<reference evidence="2" key="1">
    <citation type="submission" date="2016-01" db="EMBL/GenBank/DDBJ databases">
        <authorList>
            <person name="Mcilroy J.S."/>
            <person name="Karst M S."/>
            <person name="Albertsen M."/>
        </authorList>
    </citation>
    <scope>NUCLEOTIDE SEQUENCE</scope>
    <source>
        <strain evidence="2">Cfx-K</strain>
    </source>
</reference>
<evidence type="ECO:0000259" key="1">
    <source>
        <dbReference type="Pfam" id="PF00326"/>
    </source>
</evidence>
<organism evidence="2 3">
    <name type="scientific">Candidatus Promineifilum breve</name>
    <dbReference type="NCBI Taxonomy" id="1806508"/>
    <lineage>
        <taxon>Bacteria</taxon>
        <taxon>Bacillati</taxon>
        <taxon>Chloroflexota</taxon>
        <taxon>Ardenticatenia</taxon>
        <taxon>Candidatus Promineifilales</taxon>
        <taxon>Candidatus Promineifilaceae</taxon>
        <taxon>Candidatus Promineifilum</taxon>
    </lineage>
</organism>
<dbReference type="Proteomes" id="UP000215027">
    <property type="component" value="Chromosome I"/>
</dbReference>
<dbReference type="InterPro" id="IPR050585">
    <property type="entry name" value="Xaa-Pro_dipeptidyl-ppase/CocE"/>
</dbReference>
<dbReference type="InterPro" id="IPR029058">
    <property type="entry name" value="AB_hydrolase_fold"/>
</dbReference>
<dbReference type="Gene3D" id="2.120.10.30">
    <property type="entry name" value="TolB, C-terminal domain"/>
    <property type="match status" value="1"/>
</dbReference>
<protein>
    <submittedName>
        <fullName evidence="2">Peptidase S9A/B/C family, catalytic domain protein</fullName>
    </submittedName>
</protein>